<feature type="chain" id="PRO_5038685652" evidence="1">
    <location>
        <begin position="24"/>
        <end position="153"/>
    </location>
</feature>
<dbReference type="InterPro" id="IPR038670">
    <property type="entry name" value="HslJ-like_sf"/>
</dbReference>
<dbReference type="PROSITE" id="PS51318">
    <property type="entry name" value="TAT"/>
    <property type="match status" value="1"/>
</dbReference>
<feature type="signal peptide" evidence="1">
    <location>
        <begin position="1"/>
        <end position="23"/>
    </location>
</feature>
<gene>
    <name evidence="3" type="ORF">E3O23_09905</name>
</gene>
<accession>A0A4R8UEG2</accession>
<reference evidence="3 4" key="1">
    <citation type="submission" date="2019-03" db="EMBL/GenBank/DDBJ databases">
        <title>Genomics of glacier-inhabiting Cryobacterium strains.</title>
        <authorList>
            <person name="Liu Q."/>
            <person name="Xin Y.-H."/>
        </authorList>
    </citation>
    <scope>NUCLEOTIDE SEQUENCE [LARGE SCALE GENOMIC DNA]</scope>
    <source>
        <strain evidence="3 4">Sr47</strain>
    </source>
</reference>
<dbReference type="PROSITE" id="PS51257">
    <property type="entry name" value="PROKAR_LIPOPROTEIN"/>
    <property type="match status" value="1"/>
</dbReference>
<name>A0A4R8UEG2_9MICO</name>
<dbReference type="InterPro" id="IPR006311">
    <property type="entry name" value="TAT_signal"/>
</dbReference>
<dbReference type="AlphaFoldDB" id="A0A4R8UEG2"/>
<evidence type="ECO:0000259" key="2">
    <source>
        <dbReference type="Pfam" id="PF03724"/>
    </source>
</evidence>
<organism evidence="3 4">
    <name type="scientific">Cryobacterium tagatosivorans</name>
    <dbReference type="NCBI Taxonomy" id="1259199"/>
    <lineage>
        <taxon>Bacteria</taxon>
        <taxon>Bacillati</taxon>
        <taxon>Actinomycetota</taxon>
        <taxon>Actinomycetes</taxon>
        <taxon>Micrococcales</taxon>
        <taxon>Microbacteriaceae</taxon>
        <taxon>Cryobacterium</taxon>
    </lineage>
</organism>
<dbReference type="Proteomes" id="UP000297866">
    <property type="component" value="Unassembled WGS sequence"/>
</dbReference>
<evidence type="ECO:0000256" key="1">
    <source>
        <dbReference type="SAM" id="SignalP"/>
    </source>
</evidence>
<keyword evidence="1" id="KW-0732">Signal</keyword>
<proteinExistence type="predicted"/>
<dbReference type="RefSeq" id="WP_134490590.1">
    <property type="nucleotide sequence ID" value="NZ_SOEZ01000049.1"/>
</dbReference>
<dbReference type="EMBL" id="SOEZ01000049">
    <property type="protein sequence ID" value="TFB50296.1"/>
    <property type="molecule type" value="Genomic_DNA"/>
</dbReference>
<evidence type="ECO:0000313" key="3">
    <source>
        <dbReference type="EMBL" id="TFB50296.1"/>
    </source>
</evidence>
<protein>
    <submittedName>
        <fullName evidence="3">META domain-containing protein</fullName>
    </submittedName>
</protein>
<dbReference type="Pfam" id="PF03724">
    <property type="entry name" value="META"/>
    <property type="match status" value="1"/>
</dbReference>
<dbReference type="Gene3D" id="2.40.128.270">
    <property type="match status" value="1"/>
</dbReference>
<sequence length="153" mass="15563">MRQRKRRRVLVLGALALAGAVLAGCATGAGPAEPPSSATAGPAPEDLVGTWVVDERFAVQLQPFLTIAADGTWAGSDGCNGVRGTWELGAGGAITTTAGPHTLIYCDGKDLPTLFADAKKVAVTGDTLVLLDAAGEVTVTLIAGREQLLKPQA</sequence>
<dbReference type="InterPro" id="IPR005184">
    <property type="entry name" value="DUF306_Meta_HslJ"/>
</dbReference>
<dbReference type="OrthoDB" id="4990393at2"/>
<comment type="caution">
    <text evidence="3">The sequence shown here is derived from an EMBL/GenBank/DDBJ whole genome shotgun (WGS) entry which is preliminary data.</text>
</comment>
<keyword evidence="4" id="KW-1185">Reference proteome</keyword>
<feature type="domain" description="DUF306" evidence="2">
    <location>
        <begin position="55"/>
        <end position="140"/>
    </location>
</feature>
<evidence type="ECO:0000313" key="4">
    <source>
        <dbReference type="Proteomes" id="UP000297866"/>
    </source>
</evidence>